<gene>
    <name evidence="1" type="ORF">BDM02DRAFT_3251176</name>
</gene>
<evidence type="ECO:0000313" key="2">
    <source>
        <dbReference type="Proteomes" id="UP000886501"/>
    </source>
</evidence>
<reference evidence="1" key="1">
    <citation type="submission" date="2019-10" db="EMBL/GenBank/DDBJ databases">
        <authorList>
            <consortium name="DOE Joint Genome Institute"/>
            <person name="Kuo A."/>
            <person name="Miyauchi S."/>
            <person name="Kiss E."/>
            <person name="Drula E."/>
            <person name="Kohler A."/>
            <person name="Sanchez-Garcia M."/>
            <person name="Andreopoulos B."/>
            <person name="Barry K.W."/>
            <person name="Bonito G."/>
            <person name="Buee M."/>
            <person name="Carver A."/>
            <person name="Chen C."/>
            <person name="Cichocki N."/>
            <person name="Clum A."/>
            <person name="Culley D."/>
            <person name="Crous P.W."/>
            <person name="Fauchery L."/>
            <person name="Girlanda M."/>
            <person name="Hayes R."/>
            <person name="Keri Z."/>
            <person name="Labutti K."/>
            <person name="Lipzen A."/>
            <person name="Lombard V."/>
            <person name="Magnuson J."/>
            <person name="Maillard F."/>
            <person name="Morin E."/>
            <person name="Murat C."/>
            <person name="Nolan M."/>
            <person name="Ohm R."/>
            <person name="Pangilinan J."/>
            <person name="Pereira M."/>
            <person name="Perotto S."/>
            <person name="Peter M."/>
            <person name="Riley R."/>
            <person name="Sitrit Y."/>
            <person name="Stielow B."/>
            <person name="Szollosi G."/>
            <person name="Zifcakova L."/>
            <person name="Stursova M."/>
            <person name="Spatafora J.W."/>
            <person name="Tedersoo L."/>
            <person name="Vaario L.-M."/>
            <person name="Yamada A."/>
            <person name="Yan M."/>
            <person name="Wang P."/>
            <person name="Xu J."/>
            <person name="Bruns T."/>
            <person name="Baldrian P."/>
            <person name="Vilgalys R."/>
            <person name="Henrissat B."/>
            <person name="Grigoriev I.V."/>
            <person name="Hibbett D."/>
            <person name="Nagy L.G."/>
            <person name="Martin F.M."/>
        </authorList>
    </citation>
    <scope>NUCLEOTIDE SEQUENCE</scope>
    <source>
        <strain evidence="1">P2</strain>
    </source>
</reference>
<proteinExistence type="predicted"/>
<reference evidence="1" key="2">
    <citation type="journal article" date="2020" name="Nat. Commun.">
        <title>Large-scale genome sequencing of mycorrhizal fungi provides insights into the early evolution of symbiotic traits.</title>
        <authorList>
            <person name="Miyauchi S."/>
            <person name="Kiss E."/>
            <person name="Kuo A."/>
            <person name="Drula E."/>
            <person name="Kohler A."/>
            <person name="Sanchez-Garcia M."/>
            <person name="Morin E."/>
            <person name="Andreopoulos B."/>
            <person name="Barry K.W."/>
            <person name="Bonito G."/>
            <person name="Buee M."/>
            <person name="Carver A."/>
            <person name="Chen C."/>
            <person name="Cichocki N."/>
            <person name="Clum A."/>
            <person name="Culley D."/>
            <person name="Crous P.W."/>
            <person name="Fauchery L."/>
            <person name="Girlanda M."/>
            <person name="Hayes R.D."/>
            <person name="Keri Z."/>
            <person name="LaButti K."/>
            <person name="Lipzen A."/>
            <person name="Lombard V."/>
            <person name="Magnuson J."/>
            <person name="Maillard F."/>
            <person name="Murat C."/>
            <person name="Nolan M."/>
            <person name="Ohm R.A."/>
            <person name="Pangilinan J."/>
            <person name="Pereira M.F."/>
            <person name="Perotto S."/>
            <person name="Peter M."/>
            <person name="Pfister S."/>
            <person name="Riley R."/>
            <person name="Sitrit Y."/>
            <person name="Stielow J.B."/>
            <person name="Szollosi G."/>
            <person name="Zifcakova L."/>
            <person name="Stursova M."/>
            <person name="Spatafora J.W."/>
            <person name="Tedersoo L."/>
            <person name="Vaario L.M."/>
            <person name="Yamada A."/>
            <person name="Yan M."/>
            <person name="Wang P."/>
            <person name="Xu J."/>
            <person name="Bruns T."/>
            <person name="Baldrian P."/>
            <person name="Vilgalys R."/>
            <person name="Dunand C."/>
            <person name="Henrissat B."/>
            <person name="Grigoriev I.V."/>
            <person name="Hibbett D."/>
            <person name="Nagy L.G."/>
            <person name="Martin F.M."/>
        </authorList>
    </citation>
    <scope>NUCLEOTIDE SEQUENCE</scope>
    <source>
        <strain evidence="1">P2</strain>
    </source>
</reference>
<sequence length="254" mass="29593">MDERWNEKMNRRVEKDAQIGNLYDMVTRIIEDRETERIRREDERIAAESRPGIERVLDELARQNAEQRELLEQMAESWRNDTARNREETLAAIRETANEQVPYNVQGYLDEFSKSLANEVRMLLNEVGKLREEKRNVQFELGTLLTLRAKYRPGGEFDPDWYDQAPPEAPPPPPETARPAWRTVQQRPRKKKTKEPPPPPPEPESRPPVSSWAKWEPDTRYVPTPPTTEPQLLVPPRGSPGLFGPRSPRDSLQQ</sequence>
<evidence type="ECO:0000313" key="1">
    <source>
        <dbReference type="EMBL" id="KAF9647115.1"/>
    </source>
</evidence>
<accession>A0ACB6ZCJ8</accession>
<dbReference type="Proteomes" id="UP000886501">
    <property type="component" value="Unassembled WGS sequence"/>
</dbReference>
<keyword evidence="2" id="KW-1185">Reference proteome</keyword>
<organism evidence="1 2">
    <name type="scientific">Thelephora ganbajun</name>
    <name type="common">Ganba fungus</name>
    <dbReference type="NCBI Taxonomy" id="370292"/>
    <lineage>
        <taxon>Eukaryota</taxon>
        <taxon>Fungi</taxon>
        <taxon>Dikarya</taxon>
        <taxon>Basidiomycota</taxon>
        <taxon>Agaricomycotina</taxon>
        <taxon>Agaricomycetes</taxon>
        <taxon>Thelephorales</taxon>
        <taxon>Thelephoraceae</taxon>
        <taxon>Thelephora</taxon>
    </lineage>
</organism>
<dbReference type="EMBL" id="MU118041">
    <property type="protein sequence ID" value="KAF9647115.1"/>
    <property type="molecule type" value="Genomic_DNA"/>
</dbReference>
<name>A0ACB6ZCJ8_THEGA</name>
<comment type="caution">
    <text evidence="1">The sequence shown here is derived from an EMBL/GenBank/DDBJ whole genome shotgun (WGS) entry which is preliminary data.</text>
</comment>
<protein>
    <submittedName>
        <fullName evidence="1">Uncharacterized protein</fullName>
    </submittedName>
</protein>